<reference evidence="2" key="1">
    <citation type="journal article" date="2019" name="Int. J. Syst. Evol. Microbiol.">
        <title>The Global Catalogue of Microorganisms (GCM) 10K type strain sequencing project: providing services to taxonomists for standard genome sequencing and annotation.</title>
        <authorList>
            <consortium name="The Broad Institute Genomics Platform"/>
            <consortium name="The Broad Institute Genome Sequencing Center for Infectious Disease"/>
            <person name="Wu L."/>
            <person name="Ma J."/>
        </authorList>
    </citation>
    <scope>NUCLEOTIDE SEQUENCE [LARGE SCALE GENOMIC DNA]</scope>
    <source>
        <strain evidence="2">JCM 3325</strain>
    </source>
</reference>
<dbReference type="Proteomes" id="UP001501231">
    <property type="component" value="Unassembled WGS sequence"/>
</dbReference>
<evidence type="ECO:0000313" key="2">
    <source>
        <dbReference type="Proteomes" id="UP001501231"/>
    </source>
</evidence>
<dbReference type="InterPro" id="IPR046828">
    <property type="entry name" value="RepSA"/>
</dbReference>
<accession>A0ABP5VGG4</accession>
<sequence>MGALDEFAGLRLTDWAHMLGFRGHFSTKSRAYSTTLGALRETRIAHNQQRHEITTGRLPLTEEDEVLVVAHWRYLGQGLTPGEALLTAALTGTPLPPLGPTVTTYGSTA</sequence>
<dbReference type="EMBL" id="BAAARW010000001">
    <property type="protein sequence ID" value="GAA2398819.1"/>
    <property type="molecule type" value="Genomic_DNA"/>
</dbReference>
<evidence type="ECO:0000313" key="1">
    <source>
        <dbReference type="EMBL" id="GAA2398819.1"/>
    </source>
</evidence>
<comment type="caution">
    <text evidence="1">The sequence shown here is derived from an EMBL/GenBank/DDBJ whole genome shotgun (WGS) entry which is preliminary data.</text>
</comment>
<protein>
    <submittedName>
        <fullName evidence="1">Uncharacterized protein</fullName>
    </submittedName>
</protein>
<gene>
    <name evidence="1" type="ORF">GCM10010191_02000</name>
</gene>
<keyword evidence="2" id="KW-1185">Reference proteome</keyword>
<dbReference type="Pfam" id="PF20199">
    <property type="entry name" value="RepSA"/>
    <property type="match status" value="1"/>
</dbReference>
<organism evidence="1 2">
    <name type="scientific">Actinomadura vinacea</name>
    <dbReference type="NCBI Taxonomy" id="115336"/>
    <lineage>
        <taxon>Bacteria</taxon>
        <taxon>Bacillati</taxon>
        <taxon>Actinomycetota</taxon>
        <taxon>Actinomycetes</taxon>
        <taxon>Streptosporangiales</taxon>
        <taxon>Thermomonosporaceae</taxon>
        <taxon>Actinomadura</taxon>
    </lineage>
</organism>
<name>A0ABP5VGG4_9ACTN</name>
<proteinExistence type="predicted"/>